<organism evidence="1 2">
    <name type="scientific">Cohnella boryungensis</name>
    <dbReference type="NCBI Taxonomy" id="768479"/>
    <lineage>
        <taxon>Bacteria</taxon>
        <taxon>Bacillati</taxon>
        <taxon>Bacillota</taxon>
        <taxon>Bacilli</taxon>
        <taxon>Bacillales</taxon>
        <taxon>Paenibacillaceae</taxon>
        <taxon>Cohnella</taxon>
    </lineage>
</organism>
<dbReference type="EMBL" id="JBHSED010000015">
    <property type="protein sequence ID" value="MFC4303891.1"/>
    <property type="molecule type" value="Genomic_DNA"/>
</dbReference>
<keyword evidence="2" id="KW-1185">Reference proteome</keyword>
<comment type="caution">
    <text evidence="1">The sequence shown here is derived from an EMBL/GenBank/DDBJ whole genome shotgun (WGS) entry which is preliminary data.</text>
</comment>
<dbReference type="RefSeq" id="WP_378126738.1">
    <property type="nucleotide sequence ID" value="NZ_JBHSED010000015.1"/>
</dbReference>
<gene>
    <name evidence="1" type="ORF">ACFO1S_10590</name>
</gene>
<reference evidence="2" key="1">
    <citation type="journal article" date="2019" name="Int. J. Syst. Evol. Microbiol.">
        <title>The Global Catalogue of Microorganisms (GCM) 10K type strain sequencing project: providing services to taxonomists for standard genome sequencing and annotation.</title>
        <authorList>
            <consortium name="The Broad Institute Genomics Platform"/>
            <consortium name="The Broad Institute Genome Sequencing Center for Infectious Disease"/>
            <person name="Wu L."/>
            <person name="Ma J."/>
        </authorList>
    </citation>
    <scope>NUCLEOTIDE SEQUENCE [LARGE SCALE GENOMIC DNA]</scope>
    <source>
        <strain evidence="2">CGMCC 4.1641</strain>
    </source>
</reference>
<evidence type="ECO:0000313" key="2">
    <source>
        <dbReference type="Proteomes" id="UP001595755"/>
    </source>
</evidence>
<dbReference type="Proteomes" id="UP001595755">
    <property type="component" value="Unassembled WGS sequence"/>
</dbReference>
<name>A0ABV8S974_9BACL</name>
<protein>
    <submittedName>
        <fullName evidence="1">Uncharacterized protein</fullName>
    </submittedName>
</protein>
<sequence>MAADAADGMLAGRSFGIGDFPKGDQIGFVGGVGTGPIVRTTFVFGRGTAVRTRND</sequence>
<proteinExistence type="predicted"/>
<evidence type="ECO:0000313" key="1">
    <source>
        <dbReference type="EMBL" id="MFC4303891.1"/>
    </source>
</evidence>
<accession>A0ABV8S974</accession>